<dbReference type="NCBIfam" id="NF038083">
    <property type="entry name" value="CU044_5270_fam"/>
    <property type="match status" value="1"/>
</dbReference>
<evidence type="ECO:0000313" key="2">
    <source>
        <dbReference type="Proteomes" id="UP000295124"/>
    </source>
</evidence>
<proteinExistence type="predicted"/>
<dbReference type="EMBL" id="SMKX01000024">
    <property type="protein sequence ID" value="TDD60462.1"/>
    <property type="molecule type" value="Genomic_DNA"/>
</dbReference>
<protein>
    <recommendedName>
        <fullName evidence="3">CU044_5270 family protein</fullName>
    </recommendedName>
</protein>
<dbReference type="Proteomes" id="UP000295124">
    <property type="component" value="Unassembled WGS sequence"/>
</dbReference>
<dbReference type="AlphaFoldDB" id="A0A4R4ZTU4"/>
<comment type="caution">
    <text evidence="1">The sequence shown here is derived from an EMBL/GenBank/DDBJ whole genome shotgun (WGS) entry which is preliminary data.</text>
</comment>
<dbReference type="InterPro" id="IPR047789">
    <property type="entry name" value="CU044_5270-like"/>
</dbReference>
<dbReference type="OrthoDB" id="3387554at2"/>
<organism evidence="1 2">
    <name type="scientific">Kribbella antibiotica</name>
    <dbReference type="NCBI Taxonomy" id="190195"/>
    <lineage>
        <taxon>Bacteria</taxon>
        <taxon>Bacillati</taxon>
        <taxon>Actinomycetota</taxon>
        <taxon>Actinomycetes</taxon>
        <taxon>Propionibacteriales</taxon>
        <taxon>Kribbellaceae</taxon>
        <taxon>Kribbella</taxon>
    </lineage>
</organism>
<evidence type="ECO:0000313" key="1">
    <source>
        <dbReference type="EMBL" id="TDD60462.1"/>
    </source>
</evidence>
<name>A0A4R4ZTU4_9ACTN</name>
<reference evidence="1 2" key="1">
    <citation type="submission" date="2019-03" db="EMBL/GenBank/DDBJ databases">
        <title>Draft genome sequences of novel Actinobacteria.</title>
        <authorList>
            <person name="Sahin N."/>
            <person name="Ay H."/>
            <person name="Saygin H."/>
        </authorList>
    </citation>
    <scope>NUCLEOTIDE SEQUENCE [LARGE SCALE GENOMIC DNA]</scope>
    <source>
        <strain evidence="1 2">JCM 13523</strain>
    </source>
</reference>
<gene>
    <name evidence="1" type="ORF">E1263_11075</name>
</gene>
<keyword evidence="2" id="KW-1185">Reference proteome</keyword>
<evidence type="ECO:0008006" key="3">
    <source>
        <dbReference type="Google" id="ProtNLM"/>
    </source>
</evidence>
<dbReference type="RefSeq" id="WP_132167144.1">
    <property type="nucleotide sequence ID" value="NZ_SMKX01000024.1"/>
</dbReference>
<sequence length="333" mass="36052">MTDLHPTDDLDRALSALHSDVATDPARIEQTRAAFLDLVTQPAAPVRRTRRWMVAAAAALAIVAGGSLYSTTLTGGSAEAKSELNGAAQHITGASDPVVPAGQFRYLGLRVWNENFAETPGGGLTFLEETRIELWVPSNVRDTWYQRETRTGDHKWLQGSDAEARKYGVTFDRSTTKSSAACGNFHNDGGYCSTTGSWADPSATWLNTLPKDPKALYKQLKKDAPRNGRGETELLVYAQDALRTGLLPAETRATLYRALTNLKHLKITDRAANLDGKVGIAYSSDDGTNREEIVIDPKTGAYLGSRQVGTNGPTKGRVLSYSSFTTSVAKAPY</sequence>
<accession>A0A4R4ZTU4</accession>